<protein>
    <submittedName>
        <fullName evidence="1">Uncharacterized protein</fullName>
    </submittedName>
</protein>
<name>A0A0F9TM43_9ZZZZ</name>
<sequence>MAALFKRAYRLTIDNLLIEKLDLDFKITRSLKREPNTAEINVKNLSPDSRQAVEEKKIAAVTFEAGYERSPGTPEQEGFAETSLIFAGDLRTAHTTREEADLITHVKSGDGEKRHRQARTSKSYAPGTSIKKAIEDLVTAMGLGLGNLKALGKVEFPFAGAVFPNGTVVSGNVAAELDGLLRSAGLEYSIQNGAVQIVTRRRALSGEAIVLSPTTGLIDTPSVSSDGIARARTLMIADLFPGRTVRFETNRVTGFFRVNKAEYTGDTASIDWFVDIECEPLVSAA</sequence>
<organism evidence="1">
    <name type="scientific">marine sediment metagenome</name>
    <dbReference type="NCBI Taxonomy" id="412755"/>
    <lineage>
        <taxon>unclassified sequences</taxon>
        <taxon>metagenomes</taxon>
        <taxon>ecological metagenomes</taxon>
    </lineage>
</organism>
<dbReference type="AlphaFoldDB" id="A0A0F9TM43"/>
<proteinExistence type="predicted"/>
<comment type="caution">
    <text evidence="1">The sequence shown here is derived from an EMBL/GenBank/DDBJ whole genome shotgun (WGS) entry which is preliminary data.</text>
</comment>
<dbReference type="EMBL" id="LAZR01000301">
    <property type="protein sequence ID" value="KKN75992.1"/>
    <property type="molecule type" value="Genomic_DNA"/>
</dbReference>
<evidence type="ECO:0000313" key="1">
    <source>
        <dbReference type="EMBL" id="KKN75992.1"/>
    </source>
</evidence>
<reference evidence="1" key="1">
    <citation type="journal article" date="2015" name="Nature">
        <title>Complex archaea that bridge the gap between prokaryotes and eukaryotes.</title>
        <authorList>
            <person name="Spang A."/>
            <person name="Saw J.H."/>
            <person name="Jorgensen S.L."/>
            <person name="Zaremba-Niedzwiedzka K."/>
            <person name="Martijn J."/>
            <person name="Lind A.E."/>
            <person name="van Eijk R."/>
            <person name="Schleper C."/>
            <person name="Guy L."/>
            <person name="Ettema T.J."/>
        </authorList>
    </citation>
    <scope>NUCLEOTIDE SEQUENCE</scope>
</reference>
<accession>A0A0F9TM43</accession>
<gene>
    <name evidence="1" type="ORF">LCGC14_0375490</name>
</gene>